<evidence type="ECO:0000256" key="2">
    <source>
        <dbReference type="ARBA" id="ARBA00023239"/>
    </source>
</evidence>
<dbReference type="GO" id="GO:0016829">
    <property type="term" value="F:lyase activity"/>
    <property type="evidence" value="ECO:0007669"/>
    <property type="project" value="UniProtKB-KW"/>
</dbReference>
<name>A0A167A575_COLIC</name>
<feature type="chain" id="PRO_5007883493" evidence="3">
    <location>
        <begin position="26"/>
        <end position="406"/>
    </location>
</feature>
<dbReference type="STRING" id="1573173.A0A167A575"/>
<dbReference type="InterPro" id="IPR008929">
    <property type="entry name" value="Chondroitin_lyas"/>
</dbReference>
<evidence type="ECO:0000256" key="1">
    <source>
        <dbReference type="ARBA" id="ARBA00022729"/>
    </source>
</evidence>
<evidence type="ECO:0000259" key="4">
    <source>
        <dbReference type="Pfam" id="PF05426"/>
    </source>
</evidence>
<feature type="signal peptide" evidence="3">
    <location>
        <begin position="1"/>
        <end position="25"/>
    </location>
</feature>
<protein>
    <submittedName>
        <fullName evidence="5">Gpi anchored protein</fullName>
    </submittedName>
</protein>
<organism evidence="5 6">
    <name type="scientific">Colletotrichum incanum</name>
    <name type="common">Soybean anthracnose fungus</name>
    <dbReference type="NCBI Taxonomy" id="1573173"/>
    <lineage>
        <taxon>Eukaryota</taxon>
        <taxon>Fungi</taxon>
        <taxon>Dikarya</taxon>
        <taxon>Ascomycota</taxon>
        <taxon>Pezizomycotina</taxon>
        <taxon>Sordariomycetes</taxon>
        <taxon>Hypocreomycetidae</taxon>
        <taxon>Glomerellales</taxon>
        <taxon>Glomerellaceae</taxon>
        <taxon>Colletotrichum</taxon>
        <taxon>Colletotrichum spaethianum species complex</taxon>
    </lineage>
</organism>
<sequence>MKFSTFQNQLFALSGSILWVSQASAACSTSAPKAFKHPGLLHTANDFDRITGFLDANKEPWTTGRNKLATRANAGYTPNPKETVCRGGAGRECNPEDYASLFRDTAAAYANAVYWKITGDEAHANASANILDSWSNTLKYINGSSDKFLASGIYGYQLANAAEILREWKTWKGLAAVIQMLENIFYPMNHNFLANHNGAVIDHYWANWDLANMCTMQAIGILSDNRTMYNEAVDYFQNGAGNGAIKIAVWELHKEPGSDKLLGQGQEAGRDQGHALLDFALLGVFAQQSYNQGDDLFSYLDNRILAGAEYAAKYNLGHDVPFTNFTNSHGTATVISDNGRGQFRPIWELLYAQYGVIKGLNASWTEQMRDLVVENAGGAEGGGGDYGPNSGGYDQLGFGTLLYRLE</sequence>
<evidence type="ECO:0000313" key="5">
    <source>
        <dbReference type="EMBL" id="KZL79735.1"/>
    </source>
</evidence>
<feature type="domain" description="Alginate lyase" evidence="4">
    <location>
        <begin position="93"/>
        <end position="314"/>
    </location>
</feature>
<evidence type="ECO:0000313" key="6">
    <source>
        <dbReference type="Proteomes" id="UP000076584"/>
    </source>
</evidence>
<evidence type="ECO:0000256" key="3">
    <source>
        <dbReference type="SAM" id="SignalP"/>
    </source>
</evidence>
<dbReference type="GO" id="GO:0042597">
    <property type="term" value="C:periplasmic space"/>
    <property type="evidence" value="ECO:0007669"/>
    <property type="project" value="InterPro"/>
</dbReference>
<gene>
    <name evidence="5" type="ORF">CI238_02081</name>
</gene>
<dbReference type="SUPFAM" id="SSF48230">
    <property type="entry name" value="Chondroitin AC/alginate lyase"/>
    <property type="match status" value="1"/>
</dbReference>
<reference evidence="5 6" key="1">
    <citation type="submission" date="2015-06" db="EMBL/GenBank/DDBJ databases">
        <title>Survival trade-offs in plant roots during colonization by closely related pathogenic and mutualistic fungi.</title>
        <authorList>
            <person name="Hacquard S."/>
            <person name="Kracher B."/>
            <person name="Hiruma K."/>
            <person name="Weinman A."/>
            <person name="Muench P."/>
            <person name="Garrido Oter R."/>
            <person name="Ver Loren van Themaat E."/>
            <person name="Dallerey J.-F."/>
            <person name="Damm U."/>
            <person name="Henrissat B."/>
            <person name="Lespinet O."/>
            <person name="Thon M."/>
            <person name="Kemen E."/>
            <person name="McHardy A.C."/>
            <person name="Schulze-Lefert P."/>
            <person name="O'Connell R.J."/>
        </authorList>
    </citation>
    <scope>NUCLEOTIDE SEQUENCE [LARGE SCALE GENOMIC DNA]</scope>
    <source>
        <strain evidence="5 6">MAFF 238704</strain>
    </source>
</reference>
<accession>A0A167A575</accession>
<dbReference type="PROSITE" id="PS51257">
    <property type="entry name" value="PROKAR_LIPOPROTEIN"/>
    <property type="match status" value="1"/>
</dbReference>
<dbReference type="Gene3D" id="1.50.10.100">
    <property type="entry name" value="Chondroitin AC/alginate lyase"/>
    <property type="match status" value="1"/>
</dbReference>
<keyword evidence="1 3" id="KW-0732">Signal</keyword>
<dbReference type="InterPro" id="IPR008397">
    <property type="entry name" value="Alginate_lyase_dom"/>
</dbReference>
<keyword evidence="6" id="KW-1185">Reference proteome</keyword>
<keyword evidence="2" id="KW-0456">Lyase</keyword>
<proteinExistence type="predicted"/>
<comment type="caution">
    <text evidence="5">The sequence shown here is derived from an EMBL/GenBank/DDBJ whole genome shotgun (WGS) entry which is preliminary data.</text>
</comment>
<dbReference type="EMBL" id="LFIW01002023">
    <property type="protein sequence ID" value="KZL79735.1"/>
    <property type="molecule type" value="Genomic_DNA"/>
</dbReference>
<dbReference type="Proteomes" id="UP000076584">
    <property type="component" value="Unassembled WGS sequence"/>
</dbReference>
<dbReference type="Pfam" id="PF05426">
    <property type="entry name" value="Alginate_lyase"/>
    <property type="match status" value="1"/>
</dbReference>
<dbReference type="AlphaFoldDB" id="A0A167A575"/>